<evidence type="ECO:0000256" key="6">
    <source>
        <dbReference type="ARBA" id="ARBA00023136"/>
    </source>
</evidence>
<organism evidence="9 10">
    <name type="scientific">Fusarium denticulatum</name>
    <dbReference type="NCBI Taxonomy" id="48507"/>
    <lineage>
        <taxon>Eukaryota</taxon>
        <taxon>Fungi</taxon>
        <taxon>Dikarya</taxon>
        <taxon>Ascomycota</taxon>
        <taxon>Pezizomycotina</taxon>
        <taxon>Sordariomycetes</taxon>
        <taxon>Hypocreomycetidae</taxon>
        <taxon>Hypocreales</taxon>
        <taxon>Nectriaceae</taxon>
        <taxon>Fusarium</taxon>
        <taxon>Fusarium fujikuroi species complex</taxon>
    </lineage>
</organism>
<evidence type="ECO:0000256" key="4">
    <source>
        <dbReference type="ARBA" id="ARBA00022824"/>
    </source>
</evidence>
<keyword evidence="4" id="KW-0256">Endoplasmic reticulum</keyword>
<protein>
    <submittedName>
        <fullName evidence="9">P-loop containing protein</fullName>
    </submittedName>
</protein>
<evidence type="ECO:0000256" key="7">
    <source>
        <dbReference type="SAM" id="MobiDB-lite"/>
    </source>
</evidence>
<evidence type="ECO:0000256" key="1">
    <source>
        <dbReference type="ARBA" id="ARBA00004173"/>
    </source>
</evidence>
<keyword evidence="6" id="KW-0472">Membrane</keyword>
<evidence type="ECO:0000313" key="9">
    <source>
        <dbReference type="EMBL" id="KAF5661986.1"/>
    </source>
</evidence>
<evidence type="ECO:0000256" key="2">
    <source>
        <dbReference type="ARBA" id="ARBA00004240"/>
    </source>
</evidence>
<dbReference type="InterPro" id="IPR052374">
    <property type="entry name" value="SERAC1"/>
</dbReference>
<feature type="region of interest" description="Disordered" evidence="7">
    <location>
        <begin position="39"/>
        <end position="73"/>
    </location>
</feature>
<dbReference type="EMBL" id="JAAOAK010000535">
    <property type="protein sequence ID" value="KAF5661986.1"/>
    <property type="molecule type" value="Genomic_DNA"/>
</dbReference>
<dbReference type="Gene3D" id="3.40.50.1820">
    <property type="entry name" value="alpha/beta hydrolase"/>
    <property type="match status" value="1"/>
</dbReference>
<name>A0A8H5T341_9HYPO</name>
<reference evidence="9 10" key="1">
    <citation type="submission" date="2020-05" db="EMBL/GenBank/DDBJ databases">
        <title>Identification and distribution of gene clusters putatively required for synthesis of sphingolipid metabolism inhibitors in phylogenetically diverse species of the filamentous fungus Fusarium.</title>
        <authorList>
            <person name="Kim H.-S."/>
            <person name="Busman M."/>
            <person name="Brown D.W."/>
            <person name="Divon H."/>
            <person name="Uhlig S."/>
            <person name="Proctor R.H."/>
        </authorList>
    </citation>
    <scope>NUCLEOTIDE SEQUENCE [LARGE SCALE GENOMIC DNA]</scope>
    <source>
        <strain evidence="9 10">NRRL 25311</strain>
    </source>
</reference>
<dbReference type="PANTHER" id="PTHR48182:SF2">
    <property type="entry name" value="PROTEIN SERAC1"/>
    <property type="match status" value="1"/>
</dbReference>
<evidence type="ECO:0000313" key="10">
    <source>
        <dbReference type="Proteomes" id="UP000562682"/>
    </source>
</evidence>
<comment type="subcellular location">
    <subcellularLocation>
        <location evidence="2">Endoplasmic reticulum</location>
    </subcellularLocation>
    <subcellularLocation>
        <location evidence="3">Membrane</location>
    </subcellularLocation>
    <subcellularLocation>
        <location evidence="1">Mitochondrion</location>
    </subcellularLocation>
</comment>
<evidence type="ECO:0000256" key="3">
    <source>
        <dbReference type="ARBA" id="ARBA00004370"/>
    </source>
</evidence>
<evidence type="ECO:0000259" key="8">
    <source>
        <dbReference type="Pfam" id="PF17106"/>
    </source>
</evidence>
<feature type="domain" description="NACHT-NTPase sigma" evidence="8">
    <location>
        <begin position="367"/>
        <end position="406"/>
    </location>
</feature>
<proteinExistence type="predicted"/>
<dbReference type="GO" id="GO:0005739">
    <property type="term" value="C:mitochondrion"/>
    <property type="evidence" value="ECO:0007669"/>
    <property type="project" value="UniProtKB-SubCell"/>
</dbReference>
<feature type="compositionally biased region" description="Polar residues" evidence="7">
    <location>
        <begin position="379"/>
        <end position="391"/>
    </location>
</feature>
<dbReference type="InterPro" id="IPR031353">
    <property type="entry name" value="NACHT_sigma"/>
</dbReference>
<dbReference type="AlphaFoldDB" id="A0A8H5T341"/>
<keyword evidence="10" id="KW-1185">Reference proteome</keyword>
<keyword evidence="5" id="KW-0496">Mitochondrion</keyword>
<evidence type="ECO:0000256" key="5">
    <source>
        <dbReference type="ARBA" id="ARBA00023128"/>
    </source>
</evidence>
<dbReference type="GO" id="GO:0005783">
    <property type="term" value="C:endoplasmic reticulum"/>
    <property type="evidence" value="ECO:0007669"/>
    <property type="project" value="UniProtKB-SubCell"/>
</dbReference>
<dbReference type="Proteomes" id="UP000562682">
    <property type="component" value="Unassembled WGS sequence"/>
</dbReference>
<sequence length="410" mass="45436">MISDELTSFSYRPFKSSLIRRLQAKTPLLRSYRNYHHSPASLQQTDVPNRDPGCHHPSGRNTGREPPPEYPSTCSFPDGVKVLHDCPDATFDVCFVHGLSGNRDRTWTAKGKTKHWPETLLLPRLGSARVLTYGYDAYLVRKPVASTNGLADFAINLLNDLSIERASSNASSRPLVFVAHSLSGLVCKEAILLSRNNPELHLRGLFEYIRGILFLGTPHKGSWIADWARIPASVLGIVRCANKSLLRILETDDKYLQSIQDRFWSMVREQQKSGRDLEITCFFEELPLSRVGKVVSRDSATFEGHKAISIHANHSDMVNFSSEDDNGFKRLLGELVRWESQIISGSDAKRASPPMEEARVGKVPYSPFNNFGPGDQINTHGGTVNKSSGNGSHFPGATFSGPVPFGQGGF</sequence>
<comment type="caution">
    <text evidence="9">The sequence shown here is derived from an EMBL/GenBank/DDBJ whole genome shotgun (WGS) entry which is preliminary data.</text>
</comment>
<gene>
    <name evidence="9" type="ORF">FDENT_13432</name>
</gene>
<dbReference type="InterPro" id="IPR029058">
    <property type="entry name" value="AB_hydrolase_fold"/>
</dbReference>
<dbReference type="SUPFAM" id="SSF53474">
    <property type="entry name" value="alpha/beta-Hydrolases"/>
    <property type="match status" value="1"/>
</dbReference>
<dbReference type="Pfam" id="PF17106">
    <property type="entry name" value="NACHT_sigma"/>
    <property type="match status" value="1"/>
</dbReference>
<dbReference type="GO" id="GO:0016020">
    <property type="term" value="C:membrane"/>
    <property type="evidence" value="ECO:0007669"/>
    <property type="project" value="UniProtKB-SubCell"/>
</dbReference>
<dbReference type="PANTHER" id="PTHR48182">
    <property type="entry name" value="PROTEIN SERAC1"/>
    <property type="match status" value="1"/>
</dbReference>
<accession>A0A8H5T341</accession>
<feature type="region of interest" description="Disordered" evidence="7">
    <location>
        <begin position="379"/>
        <end position="410"/>
    </location>
</feature>